<evidence type="ECO:0000256" key="1">
    <source>
        <dbReference type="ARBA" id="ARBA00022679"/>
    </source>
</evidence>
<accession>A0A438AEL4</accession>
<dbReference type="InterPro" id="IPR000182">
    <property type="entry name" value="GNAT_dom"/>
</dbReference>
<reference evidence="4 5" key="1">
    <citation type="submission" date="2018-11" db="EMBL/GenBank/DDBJ databases">
        <title>Mesobaculum littorinae gen. nov., sp. nov., isolated from Littorina scabra that represents a novel genus of the order Rhodobacteraceae.</title>
        <authorList>
            <person name="Li F."/>
        </authorList>
    </citation>
    <scope>NUCLEOTIDE SEQUENCE [LARGE SCALE GENOMIC DNA]</scope>
    <source>
        <strain evidence="4 5">M0103</strain>
    </source>
</reference>
<dbReference type="PANTHER" id="PTHR43800:SF1">
    <property type="entry name" value="PEPTIDYL-LYSINE N-ACETYLTRANSFERASE YJAB"/>
    <property type="match status" value="1"/>
</dbReference>
<name>A0A438AEL4_9RHOB</name>
<feature type="domain" description="N-acetyltransferase" evidence="3">
    <location>
        <begin position="1"/>
        <end position="148"/>
    </location>
</feature>
<dbReference type="Gene3D" id="3.40.630.30">
    <property type="match status" value="1"/>
</dbReference>
<evidence type="ECO:0000259" key="3">
    <source>
        <dbReference type="PROSITE" id="PS51186"/>
    </source>
</evidence>
<keyword evidence="5" id="KW-1185">Reference proteome</keyword>
<organism evidence="4 5">
    <name type="scientific">Mesobaculum littorinae</name>
    <dbReference type="NCBI Taxonomy" id="2486419"/>
    <lineage>
        <taxon>Bacteria</taxon>
        <taxon>Pseudomonadati</taxon>
        <taxon>Pseudomonadota</taxon>
        <taxon>Alphaproteobacteria</taxon>
        <taxon>Rhodobacterales</taxon>
        <taxon>Roseobacteraceae</taxon>
        <taxon>Mesobaculum</taxon>
    </lineage>
</organism>
<dbReference type="EMBL" id="RQXX01000006">
    <property type="protein sequence ID" value="RVV97141.1"/>
    <property type="molecule type" value="Genomic_DNA"/>
</dbReference>
<dbReference type="PROSITE" id="PS51186">
    <property type="entry name" value="GNAT"/>
    <property type="match status" value="1"/>
</dbReference>
<dbReference type="GO" id="GO:0016747">
    <property type="term" value="F:acyltransferase activity, transferring groups other than amino-acyl groups"/>
    <property type="evidence" value="ECO:0007669"/>
    <property type="project" value="InterPro"/>
</dbReference>
<evidence type="ECO:0000313" key="4">
    <source>
        <dbReference type="EMBL" id="RVV97141.1"/>
    </source>
</evidence>
<dbReference type="CDD" id="cd04301">
    <property type="entry name" value="NAT_SF"/>
    <property type="match status" value="1"/>
</dbReference>
<keyword evidence="2" id="KW-0012">Acyltransferase</keyword>
<proteinExistence type="predicted"/>
<gene>
    <name evidence="4" type="ORF">EKE94_15030</name>
</gene>
<evidence type="ECO:0000313" key="5">
    <source>
        <dbReference type="Proteomes" id="UP000285908"/>
    </source>
</evidence>
<evidence type="ECO:0000256" key="2">
    <source>
        <dbReference type="ARBA" id="ARBA00023315"/>
    </source>
</evidence>
<dbReference type="InterPro" id="IPR016181">
    <property type="entry name" value="Acyl_CoA_acyltransferase"/>
</dbReference>
<dbReference type="Proteomes" id="UP000285908">
    <property type="component" value="Unassembled WGS sequence"/>
</dbReference>
<dbReference type="AlphaFoldDB" id="A0A438AEL4"/>
<keyword evidence="1 4" id="KW-0808">Transferase</keyword>
<comment type="caution">
    <text evidence="4">The sequence shown here is derived from an EMBL/GenBank/DDBJ whole genome shotgun (WGS) entry which is preliminary data.</text>
</comment>
<dbReference type="OrthoDB" id="7585366at2"/>
<dbReference type="SUPFAM" id="SSF55729">
    <property type="entry name" value="Acyl-CoA N-acyltransferases (Nat)"/>
    <property type="match status" value="1"/>
</dbReference>
<protein>
    <submittedName>
        <fullName evidence="4">N-acetyltransferase</fullName>
    </submittedName>
</protein>
<dbReference type="Pfam" id="PF13508">
    <property type="entry name" value="Acetyltransf_7"/>
    <property type="match status" value="1"/>
</dbReference>
<sequence>MTDADLPFLTALYRSTREAELARTPWDAAEKLAFIEMQFRAQHLHYRAHYPQALWLIVMKDGDAIGRLYLDRQAREHRIIDIALLPQHRGAGIGGAILRDLMDEAAAAARPVTIHVETMNPAMTLYRRLGFVTVADKGVYHLLQWPAPD</sequence>
<dbReference type="PANTHER" id="PTHR43800">
    <property type="entry name" value="PEPTIDYL-LYSINE N-ACETYLTRANSFERASE YJAB"/>
    <property type="match status" value="1"/>
</dbReference>